<feature type="transmembrane region" description="Helical" evidence="8">
    <location>
        <begin position="170"/>
        <end position="191"/>
    </location>
</feature>
<name>A0A150TX43_SORCE</name>
<comment type="subcellular location">
    <subcellularLocation>
        <location evidence="1">Membrane</location>
        <topology evidence="1">Multi-pass membrane protein</topology>
    </subcellularLocation>
</comment>
<protein>
    <recommendedName>
        <fullName evidence="11">MFS transporter</fullName>
    </recommendedName>
</protein>
<feature type="transmembrane region" description="Helical" evidence="8">
    <location>
        <begin position="405"/>
        <end position="427"/>
    </location>
</feature>
<feature type="transmembrane region" description="Helical" evidence="8">
    <location>
        <begin position="71"/>
        <end position="89"/>
    </location>
</feature>
<evidence type="ECO:0000256" key="5">
    <source>
        <dbReference type="ARBA" id="ARBA00022989"/>
    </source>
</evidence>
<feature type="transmembrane region" description="Helical" evidence="8">
    <location>
        <begin position="337"/>
        <end position="355"/>
    </location>
</feature>
<feature type="transmembrane region" description="Helical" evidence="8">
    <location>
        <begin position="313"/>
        <end position="331"/>
    </location>
</feature>
<sequence length="440" mass="45879">MKPRLDDVSPAQPRRAPELPAGSGAPAPPIAGPLRTQATVVALSAFAIHLASPQKLGAVPFQSLIKDDLRLSPEAMAAFFGIAGAAWYVKPLAGALSDSVPLLGTRRRHYLLCSTLAAACLWAVMAAVPRGYYPLLLVAAGLNSMLVLGNTVVGGLVVDVGRRWGAIGRLSAVRVTAMNGASLVAGVAGGALATATFGVTCGASAALLLLTALGVGLFLREGSAPRPAERAPGAQLRTLASLLRSRALLSAMAITFLYYAVPSADTVIYYYRTQDLHLSNARVGQLDTLQCAGGMLGALAYAWLRRPFTLRRLLVAGLVCKLCGALLYLAYRSTTLAFALEGLIGFVTLLSVMPFQELAARAAPARHEALGLSIVLSVGNMAIALSRLSGASLFVRWRLSFPELISLQAATTAAVALFLPLIPWALLEAKDGEASTGAAR</sequence>
<keyword evidence="4 8" id="KW-0812">Transmembrane</keyword>
<dbReference type="Pfam" id="PF03092">
    <property type="entry name" value="BT1"/>
    <property type="match status" value="1"/>
</dbReference>
<comment type="similarity">
    <text evidence="2">Belongs to the major facilitator superfamily. Folate-biopterin transporter (TC 2.A.71) family.</text>
</comment>
<dbReference type="Proteomes" id="UP000075502">
    <property type="component" value="Unassembled WGS sequence"/>
</dbReference>
<gene>
    <name evidence="9" type="ORF">BE21_19125</name>
</gene>
<feature type="region of interest" description="Disordered" evidence="7">
    <location>
        <begin position="1"/>
        <end position="28"/>
    </location>
</feature>
<dbReference type="PANTHER" id="PTHR31585:SF2">
    <property type="entry name" value="FOLATE-BIOPTERIN TRANSPORTER 7-RELATED"/>
    <property type="match status" value="1"/>
</dbReference>
<feature type="transmembrane region" description="Helical" evidence="8">
    <location>
        <begin position="247"/>
        <end position="271"/>
    </location>
</feature>
<feature type="transmembrane region" description="Helical" evidence="8">
    <location>
        <begin position="367"/>
        <end position="385"/>
    </location>
</feature>
<evidence type="ECO:0008006" key="11">
    <source>
        <dbReference type="Google" id="ProtNLM"/>
    </source>
</evidence>
<evidence type="ECO:0000313" key="10">
    <source>
        <dbReference type="Proteomes" id="UP000075502"/>
    </source>
</evidence>
<evidence type="ECO:0000256" key="3">
    <source>
        <dbReference type="ARBA" id="ARBA00022448"/>
    </source>
</evidence>
<evidence type="ECO:0000313" key="9">
    <source>
        <dbReference type="EMBL" id="KYG09224.1"/>
    </source>
</evidence>
<evidence type="ECO:0000256" key="4">
    <source>
        <dbReference type="ARBA" id="ARBA00022692"/>
    </source>
</evidence>
<feature type="transmembrane region" description="Helical" evidence="8">
    <location>
        <begin position="110"/>
        <end position="129"/>
    </location>
</feature>
<organism evidence="9 10">
    <name type="scientific">Sorangium cellulosum</name>
    <name type="common">Polyangium cellulosum</name>
    <dbReference type="NCBI Taxonomy" id="56"/>
    <lineage>
        <taxon>Bacteria</taxon>
        <taxon>Pseudomonadati</taxon>
        <taxon>Myxococcota</taxon>
        <taxon>Polyangia</taxon>
        <taxon>Polyangiales</taxon>
        <taxon>Polyangiaceae</taxon>
        <taxon>Sorangium</taxon>
    </lineage>
</organism>
<dbReference type="Gene3D" id="1.20.1250.20">
    <property type="entry name" value="MFS general substrate transporter like domains"/>
    <property type="match status" value="1"/>
</dbReference>
<dbReference type="AlphaFoldDB" id="A0A150TX43"/>
<dbReference type="PANTHER" id="PTHR31585">
    <property type="entry name" value="FOLATE-BIOPTERIN TRANSPORTER 1, CHLOROPLASTIC"/>
    <property type="match status" value="1"/>
</dbReference>
<keyword evidence="5 8" id="KW-1133">Transmembrane helix</keyword>
<feature type="transmembrane region" description="Helical" evidence="8">
    <location>
        <begin position="135"/>
        <end position="158"/>
    </location>
</feature>
<evidence type="ECO:0000256" key="8">
    <source>
        <dbReference type="SAM" id="Phobius"/>
    </source>
</evidence>
<evidence type="ECO:0000256" key="7">
    <source>
        <dbReference type="SAM" id="MobiDB-lite"/>
    </source>
</evidence>
<proteinExistence type="inferred from homology"/>
<dbReference type="SUPFAM" id="SSF103473">
    <property type="entry name" value="MFS general substrate transporter"/>
    <property type="match status" value="1"/>
</dbReference>
<dbReference type="InterPro" id="IPR036259">
    <property type="entry name" value="MFS_trans_sf"/>
</dbReference>
<evidence type="ECO:0000256" key="6">
    <source>
        <dbReference type="ARBA" id="ARBA00023136"/>
    </source>
</evidence>
<evidence type="ECO:0000256" key="2">
    <source>
        <dbReference type="ARBA" id="ARBA00007015"/>
    </source>
</evidence>
<reference evidence="9 10" key="1">
    <citation type="submission" date="2014-02" db="EMBL/GenBank/DDBJ databases">
        <title>The small core and large imbalanced accessory genome model reveals a collaborative survival strategy of Sorangium cellulosum strains in nature.</title>
        <authorList>
            <person name="Han K."/>
            <person name="Peng R."/>
            <person name="Blom J."/>
            <person name="Li Y.-Z."/>
        </authorList>
    </citation>
    <scope>NUCLEOTIDE SEQUENCE [LARGE SCALE GENOMIC DNA]</scope>
    <source>
        <strain evidence="9 10">So0007-03</strain>
    </source>
</reference>
<accession>A0A150TX43</accession>
<feature type="transmembrane region" description="Helical" evidence="8">
    <location>
        <begin position="197"/>
        <end position="219"/>
    </location>
</feature>
<dbReference type="EMBL" id="JEME01000745">
    <property type="protein sequence ID" value="KYG09224.1"/>
    <property type="molecule type" value="Genomic_DNA"/>
</dbReference>
<keyword evidence="3" id="KW-0813">Transport</keyword>
<evidence type="ECO:0000256" key="1">
    <source>
        <dbReference type="ARBA" id="ARBA00004141"/>
    </source>
</evidence>
<dbReference type="InterPro" id="IPR039309">
    <property type="entry name" value="BT1"/>
</dbReference>
<keyword evidence="6 8" id="KW-0472">Membrane</keyword>
<comment type="caution">
    <text evidence="9">The sequence shown here is derived from an EMBL/GenBank/DDBJ whole genome shotgun (WGS) entry which is preliminary data.</text>
</comment>
<dbReference type="GO" id="GO:0016020">
    <property type="term" value="C:membrane"/>
    <property type="evidence" value="ECO:0007669"/>
    <property type="project" value="UniProtKB-SubCell"/>
</dbReference>